<protein>
    <recommendedName>
        <fullName evidence="7">Iron-sulfur cluster assembly 2 homolog, mitochondrial</fullName>
    </recommendedName>
    <alternativeName>
        <fullName evidence="8">HESB-like domain-containing protein 1</fullName>
    </alternativeName>
</protein>
<comment type="caution">
    <text evidence="11">The sequence shown here is derived from an EMBL/GenBank/DDBJ whole genome shotgun (WGS) entry which is preliminary data.</text>
</comment>
<keyword evidence="4" id="KW-0408">Iron</keyword>
<dbReference type="InterPro" id="IPR016092">
    <property type="entry name" value="ATAP"/>
</dbReference>
<sequence length="180" mass="20279">MNKLLWLKEQNNFYEMASSSSRFRLLLFQNSTYWNRNVLAACRTCQMTVRSFASTQTSPKEAPTPPTPAEVTTAKSTVQISDSCIKRMKKIGAEQLRILVEGGGCSGFQYKFEVDKTVNEDDRVFEREGVKIIVDEDSVEYLNGSTVDYHEELIKSAFRVIDNPNAEQGCSCGASFSVKF</sequence>
<feature type="domain" description="Core" evidence="10">
    <location>
        <begin position="78"/>
        <end position="173"/>
    </location>
</feature>
<dbReference type="FunFam" id="2.60.300.12:FF:000006">
    <property type="entry name" value="Iron-sulfur cluster assembly 2 mitochondrial"/>
    <property type="match status" value="1"/>
</dbReference>
<dbReference type="GO" id="GO:0005506">
    <property type="term" value="F:iron ion binding"/>
    <property type="evidence" value="ECO:0007669"/>
    <property type="project" value="TreeGrafter"/>
</dbReference>
<reference evidence="11" key="1">
    <citation type="submission" date="2022-03" db="EMBL/GenBank/DDBJ databases">
        <authorList>
            <person name="Martin C."/>
        </authorList>
    </citation>
    <scope>NUCLEOTIDE SEQUENCE</scope>
</reference>
<proteinExistence type="inferred from homology"/>
<evidence type="ECO:0000256" key="1">
    <source>
        <dbReference type="ARBA" id="ARBA00004173"/>
    </source>
</evidence>
<dbReference type="OrthoDB" id="1938621at2759"/>
<evidence type="ECO:0000259" key="10">
    <source>
        <dbReference type="Pfam" id="PF01521"/>
    </source>
</evidence>
<comment type="subunit">
    <text evidence="9">Heterotetramer; forms a dimer of dimers with IBA57. Interacts with [2Fe-2S]-ISCA2 forming the heterodimer [2Fe- 2S]-ISCA2-IBA57 complex; [2Fe-2S] cluster binding is absolutely required to promote the complex formation.</text>
</comment>
<comment type="similarity">
    <text evidence="2">Belongs to the HesB/IscA family.</text>
</comment>
<evidence type="ECO:0000256" key="8">
    <source>
        <dbReference type="ARBA" id="ARBA00077082"/>
    </source>
</evidence>
<evidence type="ECO:0000256" key="9">
    <source>
        <dbReference type="ARBA" id="ARBA00093471"/>
    </source>
</evidence>
<dbReference type="GO" id="GO:0016226">
    <property type="term" value="P:iron-sulfur cluster assembly"/>
    <property type="evidence" value="ECO:0007669"/>
    <property type="project" value="InterPro"/>
</dbReference>
<dbReference type="Pfam" id="PF01521">
    <property type="entry name" value="Fe-S_biosyn"/>
    <property type="match status" value="1"/>
</dbReference>
<dbReference type="AlphaFoldDB" id="A0A8J1U0W7"/>
<dbReference type="EMBL" id="CAIIXF020000008">
    <property type="protein sequence ID" value="CAH1792082.1"/>
    <property type="molecule type" value="Genomic_DNA"/>
</dbReference>
<evidence type="ECO:0000256" key="5">
    <source>
        <dbReference type="ARBA" id="ARBA00023128"/>
    </source>
</evidence>
<dbReference type="Proteomes" id="UP000749559">
    <property type="component" value="Unassembled WGS sequence"/>
</dbReference>
<dbReference type="GO" id="GO:0120510">
    <property type="term" value="C:mitochondrial [4Fe-4S] assembly complex"/>
    <property type="evidence" value="ECO:0007669"/>
    <property type="project" value="UniProtKB-ARBA"/>
</dbReference>
<dbReference type="Gene3D" id="2.60.300.12">
    <property type="entry name" value="HesB-like domain"/>
    <property type="match status" value="1"/>
</dbReference>
<evidence type="ECO:0000313" key="12">
    <source>
        <dbReference type="Proteomes" id="UP000749559"/>
    </source>
</evidence>
<dbReference type="GO" id="GO:0051537">
    <property type="term" value="F:2 iron, 2 sulfur cluster binding"/>
    <property type="evidence" value="ECO:0007669"/>
    <property type="project" value="TreeGrafter"/>
</dbReference>
<keyword evidence="3" id="KW-0479">Metal-binding</keyword>
<evidence type="ECO:0000256" key="2">
    <source>
        <dbReference type="ARBA" id="ARBA00006718"/>
    </source>
</evidence>
<accession>A0A8J1U0W7</accession>
<dbReference type="InterPro" id="IPR035903">
    <property type="entry name" value="HesB-like_dom_sf"/>
</dbReference>
<organism evidence="11 12">
    <name type="scientific">Owenia fusiformis</name>
    <name type="common">Polychaete worm</name>
    <dbReference type="NCBI Taxonomy" id="6347"/>
    <lineage>
        <taxon>Eukaryota</taxon>
        <taxon>Metazoa</taxon>
        <taxon>Spiralia</taxon>
        <taxon>Lophotrochozoa</taxon>
        <taxon>Annelida</taxon>
        <taxon>Polychaeta</taxon>
        <taxon>Sedentaria</taxon>
        <taxon>Canalipalpata</taxon>
        <taxon>Sabellida</taxon>
        <taxon>Oweniida</taxon>
        <taxon>Oweniidae</taxon>
        <taxon>Owenia</taxon>
    </lineage>
</organism>
<name>A0A8J1U0W7_OWEFU</name>
<comment type="subcellular location">
    <subcellularLocation>
        <location evidence="1">Mitochondrion</location>
    </subcellularLocation>
</comment>
<dbReference type="SUPFAM" id="SSF89360">
    <property type="entry name" value="HesB-like domain"/>
    <property type="match status" value="1"/>
</dbReference>
<evidence type="ECO:0000256" key="4">
    <source>
        <dbReference type="ARBA" id="ARBA00023004"/>
    </source>
</evidence>
<dbReference type="NCBIfam" id="TIGR00049">
    <property type="entry name" value="iron-sulfur cluster assembly accessory protein"/>
    <property type="match status" value="1"/>
</dbReference>
<evidence type="ECO:0000256" key="6">
    <source>
        <dbReference type="ARBA" id="ARBA00057540"/>
    </source>
</evidence>
<keyword evidence="5" id="KW-0496">Mitochondrion</keyword>
<evidence type="ECO:0000256" key="7">
    <source>
        <dbReference type="ARBA" id="ARBA00073313"/>
    </source>
</evidence>
<dbReference type="PANTHER" id="PTHR43011">
    <property type="entry name" value="IRON-SULFUR CLUSTER ASSEMBLY 2 HOMOLOG, MITOCHONDRIAL"/>
    <property type="match status" value="1"/>
</dbReference>
<dbReference type="InterPro" id="IPR000361">
    <property type="entry name" value="ATAP_core_dom"/>
</dbReference>
<evidence type="ECO:0000256" key="3">
    <source>
        <dbReference type="ARBA" id="ARBA00022723"/>
    </source>
</evidence>
<comment type="function">
    <text evidence="6">Involved in the maturation of mitochondrial 4Fe-4S proteins functioning late in the iron-sulfur cluster assembly pathway. May be involved in the binding of an intermediate of Fe/S cluster assembly.</text>
</comment>
<evidence type="ECO:0000313" key="11">
    <source>
        <dbReference type="EMBL" id="CAH1792082.1"/>
    </source>
</evidence>
<gene>
    <name evidence="11" type="ORF">OFUS_LOCUS17104</name>
</gene>
<keyword evidence="12" id="KW-1185">Reference proteome</keyword>
<dbReference type="PANTHER" id="PTHR43011:SF1">
    <property type="entry name" value="IRON-SULFUR CLUSTER ASSEMBLY 2 HOMOLOG, MITOCHONDRIAL"/>
    <property type="match status" value="1"/>
</dbReference>
<dbReference type="GO" id="GO:0051539">
    <property type="term" value="F:4 iron, 4 sulfur cluster binding"/>
    <property type="evidence" value="ECO:0007669"/>
    <property type="project" value="TreeGrafter"/>
</dbReference>